<dbReference type="PANTHER" id="PTHR28651">
    <property type="entry name" value="TRANSMEMBRANE PROTEIN 232"/>
    <property type="match status" value="1"/>
</dbReference>
<feature type="region of interest" description="Disordered" evidence="1">
    <location>
        <begin position="143"/>
        <end position="192"/>
    </location>
</feature>
<feature type="compositionally biased region" description="Low complexity" evidence="1">
    <location>
        <begin position="182"/>
        <end position="192"/>
    </location>
</feature>
<sequence>MAWTELAQLAQCKGKIQEECLDVLITTLDQSPLERFHIPALFFLAETMLYWLRTDAVHQPYLRTGEIKLLKMGQLAFTRLFYHHMAGQLQGQNEFKNRLFTYLDGLSECQEAYSPYPNALLSLRFIITVGKIIMADTEVEPGEIKEGDNVSKPRTPLSRPSMPYSRGTSGTAHDRHENSERQSQSAHSGAISSSVHDLSPTLWHALDVWRCTNHLGGGLAEALQALATCGMGLSNENWLVTCRHFSIYDYFSRWFYYKGILICLS</sequence>
<dbReference type="Proteomes" id="UP000596742">
    <property type="component" value="Unassembled WGS sequence"/>
</dbReference>
<dbReference type="OrthoDB" id="10016194at2759"/>
<evidence type="ECO:0000256" key="1">
    <source>
        <dbReference type="SAM" id="MobiDB-lite"/>
    </source>
</evidence>
<dbReference type="PANTHER" id="PTHR28651:SF1">
    <property type="entry name" value="TRANSMEMBRANE PROTEIN 232"/>
    <property type="match status" value="1"/>
</dbReference>
<protein>
    <submittedName>
        <fullName evidence="2">Uncharacterized protein</fullName>
    </submittedName>
</protein>
<name>A0A8B6FKU9_MYTGA</name>
<keyword evidence="3" id="KW-1185">Reference proteome</keyword>
<dbReference type="Pfam" id="PF15877">
    <property type="entry name" value="TMEM232"/>
    <property type="match status" value="1"/>
</dbReference>
<proteinExistence type="predicted"/>
<evidence type="ECO:0000313" key="3">
    <source>
        <dbReference type="Proteomes" id="UP000596742"/>
    </source>
</evidence>
<organism evidence="2 3">
    <name type="scientific">Mytilus galloprovincialis</name>
    <name type="common">Mediterranean mussel</name>
    <dbReference type="NCBI Taxonomy" id="29158"/>
    <lineage>
        <taxon>Eukaryota</taxon>
        <taxon>Metazoa</taxon>
        <taxon>Spiralia</taxon>
        <taxon>Lophotrochozoa</taxon>
        <taxon>Mollusca</taxon>
        <taxon>Bivalvia</taxon>
        <taxon>Autobranchia</taxon>
        <taxon>Pteriomorphia</taxon>
        <taxon>Mytilida</taxon>
        <taxon>Mytiloidea</taxon>
        <taxon>Mytilidae</taxon>
        <taxon>Mytilinae</taxon>
        <taxon>Mytilus</taxon>
    </lineage>
</organism>
<dbReference type="InterPro" id="IPR031747">
    <property type="entry name" value="TMEM232"/>
</dbReference>
<dbReference type="AlphaFoldDB" id="A0A8B6FKU9"/>
<reference evidence="2" key="1">
    <citation type="submission" date="2018-11" db="EMBL/GenBank/DDBJ databases">
        <authorList>
            <person name="Alioto T."/>
            <person name="Alioto T."/>
        </authorList>
    </citation>
    <scope>NUCLEOTIDE SEQUENCE</scope>
</reference>
<comment type="caution">
    <text evidence="2">The sequence shown here is derived from an EMBL/GenBank/DDBJ whole genome shotgun (WGS) entry which is preliminary data.</text>
</comment>
<gene>
    <name evidence="2" type="ORF">MGAL_10B064579</name>
</gene>
<evidence type="ECO:0000313" key="2">
    <source>
        <dbReference type="EMBL" id="VDI51804.1"/>
    </source>
</evidence>
<accession>A0A8B6FKU9</accession>
<dbReference type="EMBL" id="UYJE01007097">
    <property type="protein sequence ID" value="VDI51804.1"/>
    <property type="molecule type" value="Genomic_DNA"/>
</dbReference>